<keyword evidence="4" id="KW-1003">Cell membrane</keyword>
<gene>
    <name evidence="9" type="ORF">ACFO5I_03250</name>
</gene>
<keyword evidence="3" id="KW-0813">Transport</keyword>
<evidence type="ECO:0000256" key="5">
    <source>
        <dbReference type="ARBA" id="ARBA00022692"/>
    </source>
</evidence>
<feature type="transmembrane region" description="Helical" evidence="8">
    <location>
        <begin position="348"/>
        <end position="369"/>
    </location>
</feature>
<comment type="similarity">
    <text evidence="2">Belongs to the autoinducer-2 exporter (AI-2E) (TC 2.A.86) family.</text>
</comment>
<feature type="transmembrane region" description="Helical" evidence="8">
    <location>
        <begin position="323"/>
        <end position="342"/>
    </location>
</feature>
<dbReference type="InterPro" id="IPR002549">
    <property type="entry name" value="AI-2E-like"/>
</dbReference>
<evidence type="ECO:0000256" key="7">
    <source>
        <dbReference type="ARBA" id="ARBA00023136"/>
    </source>
</evidence>
<feature type="transmembrane region" description="Helical" evidence="8">
    <location>
        <begin position="174"/>
        <end position="197"/>
    </location>
</feature>
<evidence type="ECO:0000256" key="1">
    <source>
        <dbReference type="ARBA" id="ARBA00004651"/>
    </source>
</evidence>
<feature type="transmembrane region" description="Helical" evidence="8">
    <location>
        <begin position="84"/>
        <end position="105"/>
    </location>
</feature>
<accession>A0ABV9MRY8</accession>
<protein>
    <submittedName>
        <fullName evidence="9">AI-2E family transporter</fullName>
    </submittedName>
</protein>
<comment type="caution">
    <text evidence="9">The sequence shown here is derived from an EMBL/GenBank/DDBJ whole genome shotgun (WGS) entry which is preliminary data.</text>
</comment>
<feature type="transmembrane region" description="Helical" evidence="8">
    <location>
        <begin position="12"/>
        <end position="29"/>
    </location>
</feature>
<evidence type="ECO:0000313" key="10">
    <source>
        <dbReference type="Proteomes" id="UP001595969"/>
    </source>
</evidence>
<keyword evidence="10" id="KW-1185">Reference proteome</keyword>
<evidence type="ECO:0000256" key="4">
    <source>
        <dbReference type="ARBA" id="ARBA00022475"/>
    </source>
</evidence>
<keyword evidence="6 8" id="KW-1133">Transmembrane helix</keyword>
<dbReference type="PANTHER" id="PTHR21716">
    <property type="entry name" value="TRANSMEMBRANE PROTEIN"/>
    <property type="match status" value="1"/>
</dbReference>
<proteinExistence type="inferred from homology"/>
<evidence type="ECO:0000256" key="8">
    <source>
        <dbReference type="SAM" id="Phobius"/>
    </source>
</evidence>
<reference evidence="10" key="1">
    <citation type="journal article" date="2019" name="Int. J. Syst. Evol. Microbiol.">
        <title>The Global Catalogue of Microorganisms (GCM) 10K type strain sequencing project: providing services to taxonomists for standard genome sequencing and annotation.</title>
        <authorList>
            <consortium name="The Broad Institute Genomics Platform"/>
            <consortium name="The Broad Institute Genome Sequencing Center for Infectious Disease"/>
            <person name="Wu L."/>
            <person name="Ma J."/>
        </authorList>
    </citation>
    <scope>NUCLEOTIDE SEQUENCE [LARGE SCALE GENOMIC DNA]</scope>
    <source>
        <strain evidence="10">CGMCC 1.19032</strain>
    </source>
</reference>
<evidence type="ECO:0000256" key="3">
    <source>
        <dbReference type="ARBA" id="ARBA00022448"/>
    </source>
</evidence>
<evidence type="ECO:0000256" key="6">
    <source>
        <dbReference type="ARBA" id="ARBA00022989"/>
    </source>
</evidence>
<dbReference type="Pfam" id="PF01594">
    <property type="entry name" value="AI-2E_transport"/>
    <property type="match status" value="1"/>
</dbReference>
<dbReference type="EMBL" id="JBHSGS010000016">
    <property type="protein sequence ID" value="MFC4718761.1"/>
    <property type="molecule type" value="Genomic_DNA"/>
</dbReference>
<name>A0ABV9MRY8_9ENTE</name>
<evidence type="ECO:0000256" key="2">
    <source>
        <dbReference type="ARBA" id="ARBA00009773"/>
    </source>
</evidence>
<dbReference type="PANTHER" id="PTHR21716:SF53">
    <property type="entry name" value="PERMEASE PERM-RELATED"/>
    <property type="match status" value="1"/>
</dbReference>
<comment type="subcellular location">
    <subcellularLocation>
        <location evidence="1">Cell membrane</location>
        <topology evidence="1">Multi-pass membrane protein</topology>
    </subcellularLocation>
</comment>
<evidence type="ECO:0000313" key="9">
    <source>
        <dbReference type="EMBL" id="MFC4718761.1"/>
    </source>
</evidence>
<feature type="transmembrane region" description="Helical" evidence="8">
    <location>
        <begin position="241"/>
        <end position="262"/>
    </location>
</feature>
<keyword evidence="7 8" id="KW-0472">Membrane</keyword>
<dbReference type="Proteomes" id="UP001595969">
    <property type="component" value="Unassembled WGS sequence"/>
</dbReference>
<organism evidence="9 10">
    <name type="scientific">Enterococcus lemanii</name>
    <dbReference type="NCBI Taxonomy" id="1159752"/>
    <lineage>
        <taxon>Bacteria</taxon>
        <taxon>Bacillati</taxon>
        <taxon>Bacillota</taxon>
        <taxon>Bacilli</taxon>
        <taxon>Lactobacillales</taxon>
        <taxon>Enterococcaceae</taxon>
        <taxon>Enterococcus</taxon>
    </lineage>
</organism>
<feature type="transmembrane region" description="Helical" evidence="8">
    <location>
        <begin position="282"/>
        <end position="311"/>
    </location>
</feature>
<dbReference type="RefSeq" id="WP_204653527.1">
    <property type="nucleotide sequence ID" value="NZ_JAFBFD010000010.1"/>
</dbReference>
<feature type="transmembrane region" description="Helical" evidence="8">
    <location>
        <begin position="41"/>
        <end position="63"/>
    </location>
</feature>
<keyword evidence="5 8" id="KW-0812">Transmembrane</keyword>
<sequence length="384" mass="43149">MKKIQANWNEWIVRFLFIMLVIIGYKLIANYQEIYTAILNFIQVLSPFILGFVLAYLLSGAQVRIKRLLEKKPNTFLSRNSQPLSVLLLYLLLFTIVFLLLNYIVPLLITNTIELIKSIPAFVTYLLDLSSKIEMEGLSSHFSIEEFAQKILSNLSIETALNKWAQSLSSIGQFSINLSSFVLNSFLTLVISIYTLLYKESIFAFLNDFFGKILPEKFFQQAKFWLQTTNKVFYKFVTSQFLDACIIAVLSTIILTVLRVRFALSLGLLLGMANMIPYFGSIFASIATAVITFFTGGLSQALITLVSLTVLQQIDGNIIGPRIMAGALNLNPIIIIISITIGGAYLGILGMFLAVPVAAILKIITMNWLKKEDEKEKTQQEAID</sequence>